<feature type="active site" description="Proton acceptor" evidence="3">
    <location>
        <position position="109"/>
    </location>
</feature>
<comment type="caution">
    <text evidence="4">The sequence shown here is derived from an EMBL/GenBank/DDBJ whole genome shotgun (WGS) entry which is preliminary data.</text>
</comment>
<dbReference type="GO" id="GO:0006014">
    <property type="term" value="P:D-ribose metabolic process"/>
    <property type="evidence" value="ECO:0007669"/>
    <property type="project" value="TreeGrafter"/>
</dbReference>
<evidence type="ECO:0000256" key="2">
    <source>
        <dbReference type="ARBA" id="ARBA00023235"/>
    </source>
</evidence>
<dbReference type="Gene3D" id="3.40.50.1360">
    <property type="match status" value="1"/>
</dbReference>
<dbReference type="GO" id="GO:0009052">
    <property type="term" value="P:pentose-phosphate shunt, non-oxidative branch"/>
    <property type="evidence" value="ECO:0007669"/>
    <property type="project" value="UniProtKB-UniRule"/>
</dbReference>
<reference evidence="4 5" key="1">
    <citation type="submission" date="2019-03" db="EMBL/GenBank/DDBJ databases">
        <title>Genomic Encyclopedia of Type Strains, Phase IV (KMG-IV): sequencing the most valuable type-strain genomes for metagenomic binning, comparative biology and taxonomic classification.</title>
        <authorList>
            <person name="Goeker M."/>
        </authorList>
    </citation>
    <scope>NUCLEOTIDE SEQUENCE [LARGE SCALE GENOMIC DNA]</scope>
    <source>
        <strain evidence="4 5">DSM 100059</strain>
    </source>
</reference>
<dbReference type="SUPFAM" id="SSF75445">
    <property type="entry name" value="D-ribose-5-phosphate isomerase (RpiA), lid domain"/>
    <property type="match status" value="1"/>
</dbReference>
<dbReference type="GO" id="GO:0004751">
    <property type="term" value="F:ribose-5-phosphate isomerase activity"/>
    <property type="evidence" value="ECO:0007669"/>
    <property type="project" value="UniProtKB-UniRule"/>
</dbReference>
<dbReference type="Proteomes" id="UP000294498">
    <property type="component" value="Unassembled WGS sequence"/>
</dbReference>
<dbReference type="PANTHER" id="PTHR11934:SF0">
    <property type="entry name" value="RIBOSE-5-PHOSPHATE ISOMERASE"/>
    <property type="match status" value="1"/>
</dbReference>
<protein>
    <recommendedName>
        <fullName evidence="3">Ribose-5-phosphate isomerase A</fullName>
        <ecNumber evidence="3">5.3.1.6</ecNumber>
    </recommendedName>
    <alternativeName>
        <fullName evidence="3">Phosphoriboisomerase A</fullName>
        <shortName evidence="3">PRI</shortName>
    </alternativeName>
</protein>
<keyword evidence="5" id="KW-1185">Reference proteome</keyword>
<feature type="binding site" evidence="3">
    <location>
        <begin position="87"/>
        <end position="90"/>
    </location>
    <ligand>
        <name>substrate</name>
    </ligand>
</feature>
<dbReference type="RefSeq" id="WP_246073603.1">
    <property type="nucleotide sequence ID" value="NZ_SODV01000001.1"/>
</dbReference>
<keyword evidence="2 3" id="KW-0413">Isomerase</keyword>
<comment type="catalytic activity">
    <reaction evidence="1 3">
        <text>aldehydo-D-ribose 5-phosphate = D-ribulose 5-phosphate</text>
        <dbReference type="Rhea" id="RHEA:14657"/>
        <dbReference type="ChEBI" id="CHEBI:58121"/>
        <dbReference type="ChEBI" id="CHEBI:58273"/>
        <dbReference type="EC" id="5.3.1.6"/>
    </reaction>
</comment>
<comment type="function">
    <text evidence="3">Catalyzes the reversible conversion of ribose-5-phosphate to ribulose 5-phosphate.</text>
</comment>
<dbReference type="AlphaFoldDB" id="A0A4R8DSE1"/>
<dbReference type="NCBIfam" id="NF001924">
    <property type="entry name" value="PRK00702.1"/>
    <property type="match status" value="1"/>
</dbReference>
<comment type="similarity">
    <text evidence="3">Belongs to the ribose 5-phosphate isomerase family.</text>
</comment>
<evidence type="ECO:0000313" key="5">
    <source>
        <dbReference type="Proteomes" id="UP000294498"/>
    </source>
</evidence>
<sequence length="230" mass="24579">MTALSDKDQMKKKVGEYAATFIQNGTAIGIGTGSTAYWMIMALGAKVREGFQITAVPTSRATVELAQAQGIPLATLNDVDRLALTIDGADEVDPAFQLIKGGGGAHLQEKMVAAASDRMIVIADEQKLVNRLGKFPLPIEVIPFGWKQVQRRVAALGCPSSEIRQRDGKPWITDHGNYILDAHFGAIADAPALGHALHEIPGVVEHGLFIGLATEVLVGYADGTVKELRK</sequence>
<evidence type="ECO:0000256" key="1">
    <source>
        <dbReference type="ARBA" id="ARBA00001713"/>
    </source>
</evidence>
<dbReference type="CDD" id="cd01398">
    <property type="entry name" value="RPI_A"/>
    <property type="match status" value="1"/>
</dbReference>
<feature type="binding site" evidence="3">
    <location>
        <begin position="100"/>
        <end position="103"/>
    </location>
    <ligand>
        <name>substrate</name>
    </ligand>
</feature>
<dbReference type="PANTHER" id="PTHR11934">
    <property type="entry name" value="RIBOSE-5-PHOSPHATE ISOMERASE"/>
    <property type="match status" value="1"/>
</dbReference>
<dbReference type="HAMAP" id="MF_00170">
    <property type="entry name" value="Rib_5P_isom_A"/>
    <property type="match status" value="1"/>
</dbReference>
<dbReference type="EMBL" id="SODV01000001">
    <property type="protein sequence ID" value="TDX01174.1"/>
    <property type="molecule type" value="Genomic_DNA"/>
</dbReference>
<dbReference type="SUPFAM" id="SSF100950">
    <property type="entry name" value="NagB/RpiA/CoA transferase-like"/>
    <property type="match status" value="1"/>
</dbReference>
<dbReference type="EC" id="5.3.1.6" evidence="3"/>
<dbReference type="InterPro" id="IPR004788">
    <property type="entry name" value="Ribose5P_isomerase_type_A"/>
</dbReference>
<dbReference type="InterPro" id="IPR020672">
    <property type="entry name" value="Ribose5P_isomerase_typA_subgr"/>
</dbReference>
<dbReference type="Gene3D" id="3.30.70.260">
    <property type="match status" value="1"/>
</dbReference>
<feature type="binding site" evidence="3">
    <location>
        <position position="127"/>
    </location>
    <ligand>
        <name>substrate</name>
    </ligand>
</feature>
<comment type="subunit">
    <text evidence="3">Homodimer.</text>
</comment>
<organism evidence="4 5">
    <name type="scientific">Dinghuibacter silviterrae</name>
    <dbReference type="NCBI Taxonomy" id="1539049"/>
    <lineage>
        <taxon>Bacteria</taxon>
        <taxon>Pseudomonadati</taxon>
        <taxon>Bacteroidota</taxon>
        <taxon>Chitinophagia</taxon>
        <taxon>Chitinophagales</taxon>
        <taxon>Chitinophagaceae</taxon>
        <taxon>Dinghuibacter</taxon>
    </lineage>
</organism>
<dbReference type="InterPro" id="IPR037171">
    <property type="entry name" value="NagB/RpiA_transferase-like"/>
</dbReference>
<feature type="binding site" evidence="3">
    <location>
        <begin position="32"/>
        <end position="35"/>
    </location>
    <ligand>
        <name>substrate</name>
    </ligand>
</feature>
<comment type="pathway">
    <text evidence="3">Carbohydrate degradation; pentose phosphate pathway; D-ribose 5-phosphate from D-ribulose 5-phosphate (non-oxidative stage): step 1/1.</text>
</comment>
<gene>
    <name evidence="3" type="primary">rpiA</name>
    <name evidence="4" type="ORF">EDB95_2205</name>
</gene>
<name>A0A4R8DSE1_9BACT</name>
<evidence type="ECO:0000256" key="3">
    <source>
        <dbReference type="HAMAP-Rule" id="MF_00170"/>
    </source>
</evidence>
<dbReference type="FunFam" id="3.40.50.1360:FF:000001">
    <property type="entry name" value="Ribose-5-phosphate isomerase A"/>
    <property type="match status" value="1"/>
</dbReference>
<dbReference type="GO" id="GO:0005829">
    <property type="term" value="C:cytosol"/>
    <property type="evidence" value="ECO:0007669"/>
    <property type="project" value="TreeGrafter"/>
</dbReference>
<dbReference type="Pfam" id="PF06026">
    <property type="entry name" value="Rib_5-P_isom_A"/>
    <property type="match status" value="1"/>
</dbReference>
<accession>A0A4R8DSE1</accession>
<dbReference type="UniPathway" id="UPA00115">
    <property type="reaction ID" value="UER00412"/>
</dbReference>
<evidence type="ECO:0000313" key="4">
    <source>
        <dbReference type="EMBL" id="TDX01174.1"/>
    </source>
</evidence>
<dbReference type="NCBIfam" id="TIGR00021">
    <property type="entry name" value="rpiA"/>
    <property type="match status" value="1"/>
</dbReference>
<proteinExistence type="inferred from homology"/>